<gene>
    <name evidence="2" type="ORF">PVAG01_04515</name>
</gene>
<evidence type="ECO:0000313" key="3">
    <source>
        <dbReference type="Proteomes" id="UP001629113"/>
    </source>
</evidence>
<name>A0ABR4PPF7_9HELO</name>
<evidence type="ECO:0000256" key="1">
    <source>
        <dbReference type="SAM" id="MobiDB-lite"/>
    </source>
</evidence>
<protein>
    <recommendedName>
        <fullName evidence="4">Methyltransferase type 11 domain-containing protein</fullName>
    </recommendedName>
</protein>
<feature type="compositionally biased region" description="Low complexity" evidence="1">
    <location>
        <begin position="28"/>
        <end position="52"/>
    </location>
</feature>
<keyword evidence="3" id="KW-1185">Reference proteome</keyword>
<organism evidence="2 3">
    <name type="scientific">Phlyctema vagabunda</name>
    <dbReference type="NCBI Taxonomy" id="108571"/>
    <lineage>
        <taxon>Eukaryota</taxon>
        <taxon>Fungi</taxon>
        <taxon>Dikarya</taxon>
        <taxon>Ascomycota</taxon>
        <taxon>Pezizomycotina</taxon>
        <taxon>Leotiomycetes</taxon>
        <taxon>Helotiales</taxon>
        <taxon>Dermateaceae</taxon>
        <taxon>Phlyctema</taxon>
    </lineage>
</organism>
<dbReference type="Proteomes" id="UP001629113">
    <property type="component" value="Unassembled WGS sequence"/>
</dbReference>
<dbReference type="InterPro" id="IPR029063">
    <property type="entry name" value="SAM-dependent_MTases_sf"/>
</dbReference>
<feature type="compositionally biased region" description="Pro residues" evidence="1">
    <location>
        <begin position="270"/>
        <end position="281"/>
    </location>
</feature>
<comment type="caution">
    <text evidence="2">The sequence shown here is derived from an EMBL/GenBank/DDBJ whole genome shotgun (WGS) entry which is preliminary data.</text>
</comment>
<accession>A0ABR4PPF7</accession>
<feature type="compositionally biased region" description="Basic and acidic residues" evidence="1">
    <location>
        <begin position="8"/>
        <end position="26"/>
    </location>
</feature>
<feature type="region of interest" description="Disordered" evidence="1">
    <location>
        <begin position="1"/>
        <end position="114"/>
    </location>
</feature>
<feature type="region of interest" description="Disordered" evidence="1">
    <location>
        <begin position="234"/>
        <end position="302"/>
    </location>
</feature>
<evidence type="ECO:0008006" key="4">
    <source>
        <dbReference type="Google" id="ProtNLM"/>
    </source>
</evidence>
<reference evidence="2 3" key="1">
    <citation type="submission" date="2024-06" db="EMBL/GenBank/DDBJ databases">
        <title>Complete genome of Phlyctema vagabunda strain 19-DSS-EL-015.</title>
        <authorList>
            <person name="Fiorenzani C."/>
        </authorList>
    </citation>
    <scope>NUCLEOTIDE SEQUENCE [LARGE SCALE GENOMIC DNA]</scope>
    <source>
        <strain evidence="2 3">19-DSS-EL-015</strain>
    </source>
</reference>
<evidence type="ECO:0000313" key="2">
    <source>
        <dbReference type="EMBL" id="KAL3425234.1"/>
    </source>
</evidence>
<dbReference type="EMBL" id="JBFCZG010000003">
    <property type="protein sequence ID" value="KAL3425234.1"/>
    <property type="molecule type" value="Genomic_DNA"/>
</dbReference>
<dbReference type="SUPFAM" id="SSF53335">
    <property type="entry name" value="S-adenosyl-L-methionine-dependent methyltransferases"/>
    <property type="match status" value="1"/>
</dbReference>
<sequence length="625" mass="69238">MFDVSWSDPERETVGQRKNRKEKEQEASAQSSSSSIRSSKSSKSSDSTRQATRVSLLTFLNGNRKDAPIKGSASPKGSRDDSQRYSTFTDNTVYTDNNDVSGADDSHPSGAEDAYYMTAPDTCSHRSHHHPDGSIFSARTGHSVATNTSWGSILETTRKPSLVQPLSPKSFVTQTTEVTVSSTECDHLAEQVATVVQISSNGSDQVDVGLTPTFSTSPIPFNGGFSQIPSDTLTEEAEEDLLEPSNWPNWQPPDSWKHREDEPAFSVPTLSPPPPRSPLPMLPRHSMSSATKKSRRKPKNEDIIVPSEMTHLQKSIRVKEAATPKIMLERLKEEWMVNADASVYRELELEKQLWVLTALRALNTDDGEDEVVDSGNQKSPPMAQPTKLLSLHENQASASFLSALNPAIELHHLSTAPLQPTSFPNVRPLHAHMPKSQLPYASKIFSAIHSFPLAGGLLPSASVPPMLKEINRTLSSGGRLHLTIIDPSPLPATAGPRLRNWLDTHLITNLEKQFRCLNPSRLFPLWLAEASLRAEGSIIRNLKFKAVVPESDDVWRVGCGGESHSHGDIRVGEELGSVVGRTLWREMWGPWVEGKEWWWEDNEIVEECARMGTIWEYSVIEAVKD</sequence>
<feature type="compositionally biased region" description="Polar residues" evidence="1">
    <location>
        <begin position="84"/>
        <end position="100"/>
    </location>
</feature>
<proteinExistence type="predicted"/>